<name>A0A9P5YBL2_9AGAR</name>
<evidence type="ECO:0000313" key="3">
    <source>
        <dbReference type="EMBL" id="KAF9466968.1"/>
    </source>
</evidence>
<evidence type="ECO:0000256" key="2">
    <source>
        <dbReference type="SAM" id="Phobius"/>
    </source>
</evidence>
<protein>
    <submittedName>
        <fullName evidence="3">Uncharacterized protein</fullName>
    </submittedName>
</protein>
<keyword evidence="2" id="KW-1133">Transmembrane helix</keyword>
<dbReference type="EMBL" id="MU150239">
    <property type="protein sequence ID" value="KAF9466968.1"/>
    <property type="molecule type" value="Genomic_DNA"/>
</dbReference>
<keyword evidence="2" id="KW-0472">Membrane</keyword>
<comment type="caution">
    <text evidence="3">The sequence shown here is derived from an EMBL/GenBank/DDBJ whole genome shotgun (WGS) entry which is preliminary data.</text>
</comment>
<dbReference type="OrthoDB" id="2796893at2759"/>
<feature type="transmembrane region" description="Helical" evidence="2">
    <location>
        <begin position="197"/>
        <end position="223"/>
    </location>
</feature>
<gene>
    <name evidence="3" type="ORF">BDZ94DRAFT_1305831</name>
</gene>
<evidence type="ECO:0000256" key="1">
    <source>
        <dbReference type="SAM" id="MobiDB-lite"/>
    </source>
</evidence>
<evidence type="ECO:0000313" key="4">
    <source>
        <dbReference type="Proteomes" id="UP000807353"/>
    </source>
</evidence>
<dbReference type="Proteomes" id="UP000807353">
    <property type="component" value="Unassembled WGS sequence"/>
</dbReference>
<keyword evidence="2" id="KW-0812">Transmembrane</keyword>
<reference evidence="3" key="1">
    <citation type="submission" date="2020-11" db="EMBL/GenBank/DDBJ databases">
        <authorList>
            <consortium name="DOE Joint Genome Institute"/>
            <person name="Ahrendt S."/>
            <person name="Riley R."/>
            <person name="Andreopoulos W."/>
            <person name="Labutti K."/>
            <person name="Pangilinan J."/>
            <person name="Ruiz-Duenas F.J."/>
            <person name="Barrasa J.M."/>
            <person name="Sanchez-Garcia M."/>
            <person name="Camarero S."/>
            <person name="Miyauchi S."/>
            <person name="Serrano A."/>
            <person name="Linde D."/>
            <person name="Babiker R."/>
            <person name="Drula E."/>
            <person name="Ayuso-Fernandez I."/>
            <person name="Pacheco R."/>
            <person name="Padilla G."/>
            <person name="Ferreira P."/>
            <person name="Barriuso J."/>
            <person name="Kellner H."/>
            <person name="Castanera R."/>
            <person name="Alfaro M."/>
            <person name="Ramirez L."/>
            <person name="Pisabarro A.G."/>
            <person name="Kuo A."/>
            <person name="Tritt A."/>
            <person name="Lipzen A."/>
            <person name="He G."/>
            <person name="Yan M."/>
            <person name="Ng V."/>
            <person name="Cullen D."/>
            <person name="Martin F."/>
            <person name="Rosso M.-N."/>
            <person name="Henrissat B."/>
            <person name="Hibbett D."/>
            <person name="Martinez A.T."/>
            <person name="Grigoriev I.V."/>
        </authorList>
    </citation>
    <scope>NUCLEOTIDE SEQUENCE</scope>
    <source>
        <strain evidence="3">CBS 247.69</strain>
    </source>
</reference>
<proteinExistence type="predicted"/>
<accession>A0A9P5YBL2</accession>
<organism evidence="3 4">
    <name type="scientific">Collybia nuda</name>
    <dbReference type="NCBI Taxonomy" id="64659"/>
    <lineage>
        <taxon>Eukaryota</taxon>
        <taxon>Fungi</taxon>
        <taxon>Dikarya</taxon>
        <taxon>Basidiomycota</taxon>
        <taxon>Agaricomycotina</taxon>
        <taxon>Agaricomycetes</taxon>
        <taxon>Agaricomycetidae</taxon>
        <taxon>Agaricales</taxon>
        <taxon>Tricholomatineae</taxon>
        <taxon>Clitocybaceae</taxon>
        <taxon>Collybia</taxon>
    </lineage>
</organism>
<feature type="region of interest" description="Disordered" evidence="1">
    <location>
        <begin position="243"/>
        <end position="263"/>
    </location>
</feature>
<sequence length="274" mass="30190">MLLELATLPSPLALQDPAAGAELGDGPRTNASCSSDFNWARSSVGTSPCLIAAEVLGACSGSDWDLPSLLDGMDYAPPNLTTANPCFWFLYSSWSAYNLLSACSACQGYEHRIYDWTAYQLICSPLGLSDVYFPENISSHVLIPYWATLNPSFWPNYRFNVIDARLRASQNLSDSVPRTANWQSFMIREGSSSTAGVVIGVIGVIGGLAGIVFMFDIVLYMIYRKMRGHPENYNHQIALIPPPSRRRAHASPSPNPRRDTALPDSRLQYTPIYI</sequence>
<keyword evidence="4" id="KW-1185">Reference proteome</keyword>
<dbReference type="AlphaFoldDB" id="A0A9P5YBL2"/>